<comment type="caution">
    <text evidence="1">The sequence shown here is derived from an EMBL/GenBank/DDBJ whole genome shotgun (WGS) entry which is preliminary data.</text>
</comment>
<dbReference type="Proteomes" id="UP001165960">
    <property type="component" value="Unassembled WGS sequence"/>
</dbReference>
<evidence type="ECO:0000313" key="1">
    <source>
        <dbReference type="EMBL" id="KAJ9086014.1"/>
    </source>
</evidence>
<accession>A0ACC2UGG6</accession>
<keyword evidence="2" id="KW-1185">Reference proteome</keyword>
<dbReference type="EMBL" id="QTSX02000736">
    <property type="protein sequence ID" value="KAJ9086014.1"/>
    <property type="molecule type" value="Genomic_DNA"/>
</dbReference>
<protein>
    <submittedName>
        <fullName evidence="1">Uncharacterized protein</fullName>
    </submittedName>
</protein>
<proteinExistence type="predicted"/>
<name>A0ACC2UGG6_9FUNG</name>
<reference evidence="1" key="1">
    <citation type="submission" date="2022-04" db="EMBL/GenBank/DDBJ databases">
        <title>Genome of the entomopathogenic fungus Entomophthora muscae.</title>
        <authorList>
            <person name="Elya C."/>
            <person name="Lovett B.R."/>
            <person name="Lee E."/>
            <person name="Macias A.M."/>
            <person name="Hajek A.E."/>
            <person name="De Bivort B.L."/>
            <person name="Kasson M.T."/>
            <person name="De Fine Licht H.H."/>
            <person name="Stajich J.E."/>
        </authorList>
    </citation>
    <scope>NUCLEOTIDE SEQUENCE</scope>
    <source>
        <strain evidence="1">Berkeley</strain>
    </source>
</reference>
<organism evidence="1 2">
    <name type="scientific">Entomophthora muscae</name>
    <dbReference type="NCBI Taxonomy" id="34485"/>
    <lineage>
        <taxon>Eukaryota</taxon>
        <taxon>Fungi</taxon>
        <taxon>Fungi incertae sedis</taxon>
        <taxon>Zoopagomycota</taxon>
        <taxon>Entomophthoromycotina</taxon>
        <taxon>Entomophthoromycetes</taxon>
        <taxon>Entomophthorales</taxon>
        <taxon>Entomophthoraceae</taxon>
        <taxon>Entomophthora</taxon>
    </lineage>
</organism>
<sequence length="359" mass="40632">MMSPQWDILSKLEESPHGKRLEPFKLTLQHSPLFGSAPYSLTTLRISLSRKMENCLSPREDQDPEFSKCLELIEVKDAVAPPPYTITSPKPAEERAVMDSLLYQKMLSLESLVSNIHESVVDQGSYLDVSVQLKEINETMHRFQQEASVRLRKKLTGSLTSRPTSLYSQISYDTDFTLELMDTLETPVIDESPLEEDQQSAEEAVRYQRVCSLLENLITDASSVLQDSPEQIPTILQPSDDDGTVVFRKEAQQTQEDVGVKLLCEIKQGDSSRHSRNSLPATFCRSWITKLTWSGLLYCLASNNHSTNQYFITRTTTILFSSAPTLRNAQYCHCCIGLFFLQLALCCLTRPYVTWPGSK</sequence>
<evidence type="ECO:0000313" key="2">
    <source>
        <dbReference type="Proteomes" id="UP001165960"/>
    </source>
</evidence>
<gene>
    <name evidence="1" type="ORF">DSO57_1008528</name>
</gene>